<keyword evidence="3 6" id="KW-1133">Transmembrane helix</keyword>
<organism evidence="7">
    <name type="scientific">Talaromyces marneffei PM1</name>
    <dbReference type="NCBI Taxonomy" id="1077442"/>
    <lineage>
        <taxon>Eukaryota</taxon>
        <taxon>Fungi</taxon>
        <taxon>Dikarya</taxon>
        <taxon>Ascomycota</taxon>
        <taxon>Pezizomycotina</taxon>
        <taxon>Eurotiomycetes</taxon>
        <taxon>Eurotiomycetidae</taxon>
        <taxon>Eurotiales</taxon>
        <taxon>Trichocomaceae</taxon>
        <taxon>Talaromyces</taxon>
        <taxon>Talaromyces sect. Talaromyces</taxon>
    </lineage>
</organism>
<comment type="caution">
    <text evidence="7">The sequence shown here is derived from an EMBL/GenBank/DDBJ whole genome shotgun (WGS) entry which is preliminary data.</text>
</comment>
<reference evidence="7" key="1">
    <citation type="journal article" date="2014" name="PLoS Genet.">
        <title>Signature Gene Expression Reveals Novel Clues to the Molecular Mechanisms of Dimorphic Transition in Penicillium marneffei.</title>
        <authorList>
            <person name="Yang E."/>
            <person name="Wang G."/>
            <person name="Cai J."/>
            <person name="Woo P.C."/>
            <person name="Lau S.K."/>
            <person name="Yuen K.-Y."/>
            <person name="Chow W.-N."/>
            <person name="Lin X."/>
        </authorList>
    </citation>
    <scope>NUCLEOTIDE SEQUENCE [LARGE SCALE GENOMIC DNA]</scope>
    <source>
        <strain evidence="7">PM1</strain>
    </source>
</reference>
<dbReference type="HOGENOM" id="CLU_055859_4_1_1"/>
<evidence type="ECO:0000313" key="7">
    <source>
        <dbReference type="EMBL" id="KFX47919.1"/>
    </source>
</evidence>
<dbReference type="GO" id="GO:0016020">
    <property type="term" value="C:membrane"/>
    <property type="evidence" value="ECO:0007669"/>
    <property type="project" value="UniProtKB-SubCell"/>
</dbReference>
<sequence length="303" mass="31249">MTTYSCAWPSGMAYIPASSPCGPINETNPVVSCCADGDFCLSDNICAYTSHSNVGGSGYYSAGCSDGTLMEKGSSSACSNRCADTGLPDVVYDSSSGSWKCCGGNESERKCQSPTNETFIGGAPSNLFTIWVAGSSTTIASTSTSASTSTTSKTTSPSTSTSSLTSTSTSSTSSTSTTSTTISISSALSTTMASATTTPTPTTSPTSTAEIHTPNTSRPSELSVAAKTGIGIGAGVLVLVLLAFISLYFHHRRRRQRAVKLQDIAPTKGYPMSSSSAKTLYELPPTPKPQELPPNTRPLAELY</sequence>
<comment type="subcellular location">
    <subcellularLocation>
        <location evidence="1">Membrane</location>
        <topology evidence="1">Single-pass membrane protein</topology>
    </subcellularLocation>
</comment>
<keyword evidence="2 6" id="KW-0812">Transmembrane</keyword>
<name>A0A093VD57_TALMA</name>
<dbReference type="EMBL" id="JPOX01000013">
    <property type="protein sequence ID" value="KFX47919.1"/>
    <property type="molecule type" value="Genomic_DNA"/>
</dbReference>
<dbReference type="GO" id="GO:0071944">
    <property type="term" value="C:cell periphery"/>
    <property type="evidence" value="ECO:0007669"/>
    <property type="project" value="UniProtKB-ARBA"/>
</dbReference>
<feature type="compositionally biased region" description="Low complexity" evidence="5">
    <location>
        <begin position="190"/>
        <end position="209"/>
    </location>
</feature>
<feature type="region of interest" description="Disordered" evidence="5">
    <location>
        <begin position="141"/>
        <end position="178"/>
    </location>
</feature>
<dbReference type="PANTHER" id="PTHR15549">
    <property type="entry name" value="PAIRED IMMUNOGLOBULIN-LIKE TYPE 2 RECEPTOR"/>
    <property type="match status" value="1"/>
</dbReference>
<protein>
    <submittedName>
        <fullName evidence="7">Neuroligin-3</fullName>
    </submittedName>
</protein>
<feature type="region of interest" description="Disordered" evidence="5">
    <location>
        <begin position="190"/>
        <end position="220"/>
    </location>
</feature>
<evidence type="ECO:0000256" key="2">
    <source>
        <dbReference type="ARBA" id="ARBA00022692"/>
    </source>
</evidence>
<evidence type="ECO:0000256" key="4">
    <source>
        <dbReference type="ARBA" id="ARBA00023136"/>
    </source>
</evidence>
<accession>A0A093VD57</accession>
<proteinExistence type="predicted"/>
<dbReference type="InterPro" id="IPR051694">
    <property type="entry name" value="Immunoregulatory_rcpt-like"/>
</dbReference>
<evidence type="ECO:0000256" key="6">
    <source>
        <dbReference type="SAM" id="Phobius"/>
    </source>
</evidence>
<feature type="region of interest" description="Disordered" evidence="5">
    <location>
        <begin position="267"/>
        <end position="303"/>
    </location>
</feature>
<gene>
    <name evidence="7" type="ORF">GQ26_0130170</name>
</gene>
<evidence type="ECO:0000256" key="3">
    <source>
        <dbReference type="ARBA" id="ARBA00022989"/>
    </source>
</evidence>
<evidence type="ECO:0000256" key="1">
    <source>
        <dbReference type="ARBA" id="ARBA00004167"/>
    </source>
</evidence>
<feature type="compositionally biased region" description="Pro residues" evidence="5">
    <location>
        <begin position="284"/>
        <end position="296"/>
    </location>
</feature>
<evidence type="ECO:0000256" key="5">
    <source>
        <dbReference type="SAM" id="MobiDB-lite"/>
    </source>
</evidence>
<dbReference type="AlphaFoldDB" id="A0A093VD57"/>
<keyword evidence="4 6" id="KW-0472">Membrane</keyword>
<feature type="transmembrane region" description="Helical" evidence="6">
    <location>
        <begin position="229"/>
        <end position="249"/>
    </location>
</feature>